<dbReference type="EMBL" id="JAIZPD010000008">
    <property type="protein sequence ID" value="KAH0961290.1"/>
    <property type="molecule type" value="Genomic_DNA"/>
</dbReference>
<evidence type="ECO:0000259" key="1">
    <source>
        <dbReference type="Pfam" id="PF22677"/>
    </source>
</evidence>
<dbReference type="SUPFAM" id="SSF54593">
    <property type="entry name" value="Glyoxalase/Bleomycin resistance protein/Dihydroxybiphenyl dioxygenase"/>
    <property type="match status" value="1"/>
</dbReference>
<evidence type="ECO:0000313" key="3">
    <source>
        <dbReference type="Proteomes" id="UP000824596"/>
    </source>
</evidence>
<dbReference type="PANTHER" id="PTHR33993">
    <property type="entry name" value="GLYOXALASE-RELATED"/>
    <property type="match status" value="1"/>
</dbReference>
<protein>
    <recommendedName>
        <fullName evidence="1">Glyoxalase/Bleomycin resistance-like N-terminal domain-containing protein</fullName>
    </recommendedName>
</protein>
<dbReference type="InterPro" id="IPR053863">
    <property type="entry name" value="Glyoxy/Ble-like_N"/>
</dbReference>
<keyword evidence="3" id="KW-1185">Reference proteome</keyword>
<dbReference type="AlphaFoldDB" id="A0A9P8MU57"/>
<feature type="domain" description="Glyoxalase/Bleomycin resistance-like N-terminal" evidence="1">
    <location>
        <begin position="12"/>
        <end position="36"/>
    </location>
</feature>
<dbReference type="Pfam" id="PF22677">
    <property type="entry name" value="Ble-like_N"/>
    <property type="match status" value="1"/>
</dbReference>
<dbReference type="Gene3D" id="3.10.180.10">
    <property type="entry name" value="2,3-Dihydroxybiphenyl 1,2-Dioxygenase, domain 1"/>
    <property type="match status" value="1"/>
</dbReference>
<dbReference type="InterPro" id="IPR029068">
    <property type="entry name" value="Glyas_Bleomycin-R_OHBP_Dase"/>
</dbReference>
<dbReference type="PANTHER" id="PTHR33993:SF2">
    <property type="entry name" value="VOC DOMAIN-CONTAINING PROTEIN"/>
    <property type="match status" value="1"/>
</dbReference>
<dbReference type="GeneID" id="68356497"/>
<sequence length="153" mass="16979">MNDNSKPKVGEICWLEIPVHDVSRAQQLYGDVFGWVCQPEGVPHGRNGIQSMHFFNKGAVHGAFLLVMEGYQAVKWQLIYGPNHFTTRALLTRAEILPPLPTFCVDDCGETLTKVEAHGGKEQCPKTAIGGDMGYFARFTDTEGNIIGIWSQK</sequence>
<dbReference type="OrthoDB" id="447346at2759"/>
<accession>A0A9P8MU57</accession>
<dbReference type="RefSeq" id="XP_044718803.1">
    <property type="nucleotide sequence ID" value="XM_044865839.1"/>
</dbReference>
<dbReference type="Proteomes" id="UP000824596">
    <property type="component" value="Unassembled WGS sequence"/>
</dbReference>
<gene>
    <name evidence="2" type="ORF">HRG_07368</name>
</gene>
<name>A0A9P8MU57_9HYPO</name>
<organism evidence="2 3">
    <name type="scientific">Hirsutella rhossiliensis</name>
    <dbReference type="NCBI Taxonomy" id="111463"/>
    <lineage>
        <taxon>Eukaryota</taxon>
        <taxon>Fungi</taxon>
        <taxon>Dikarya</taxon>
        <taxon>Ascomycota</taxon>
        <taxon>Pezizomycotina</taxon>
        <taxon>Sordariomycetes</taxon>
        <taxon>Hypocreomycetidae</taxon>
        <taxon>Hypocreales</taxon>
        <taxon>Ophiocordycipitaceae</taxon>
        <taxon>Hirsutella</taxon>
    </lineage>
</organism>
<reference evidence="2" key="1">
    <citation type="submission" date="2021-09" db="EMBL/GenBank/DDBJ databases">
        <title>A high-quality genome of the endoparasitic fungus Hirsutella rhossiliensis with a comparison of Hirsutella genomes reveals transposable elements contributing to genome size variation.</title>
        <authorList>
            <person name="Lin R."/>
            <person name="Jiao Y."/>
            <person name="Sun X."/>
            <person name="Ling J."/>
            <person name="Xie B."/>
            <person name="Cheng X."/>
        </authorList>
    </citation>
    <scope>NUCLEOTIDE SEQUENCE</scope>
    <source>
        <strain evidence="2">HR02</strain>
    </source>
</reference>
<proteinExistence type="predicted"/>
<dbReference type="InterPro" id="IPR052164">
    <property type="entry name" value="Anthracycline_SecMetBiosynth"/>
</dbReference>
<evidence type="ECO:0000313" key="2">
    <source>
        <dbReference type="EMBL" id="KAH0961290.1"/>
    </source>
</evidence>
<dbReference type="CDD" id="cd07247">
    <property type="entry name" value="SgaA_N_like"/>
    <property type="match status" value="1"/>
</dbReference>
<comment type="caution">
    <text evidence="2">The sequence shown here is derived from an EMBL/GenBank/DDBJ whole genome shotgun (WGS) entry which is preliminary data.</text>
</comment>